<gene>
    <name evidence="2" type="ORF">BJ968_002093</name>
</gene>
<dbReference type="Proteomes" id="UP000521922">
    <property type="component" value="Unassembled WGS sequence"/>
</dbReference>
<evidence type="ECO:0000256" key="1">
    <source>
        <dbReference type="SAM" id="MobiDB-lite"/>
    </source>
</evidence>
<dbReference type="AlphaFoldDB" id="A0A7Y9J0X4"/>
<organism evidence="2 3">
    <name type="scientific">Kineococcus aurantiacus</name>
    <dbReference type="NCBI Taxonomy" id="37633"/>
    <lineage>
        <taxon>Bacteria</taxon>
        <taxon>Bacillati</taxon>
        <taxon>Actinomycetota</taxon>
        <taxon>Actinomycetes</taxon>
        <taxon>Kineosporiales</taxon>
        <taxon>Kineosporiaceae</taxon>
        <taxon>Kineococcus</taxon>
    </lineage>
</organism>
<evidence type="ECO:0000313" key="3">
    <source>
        <dbReference type="Proteomes" id="UP000521922"/>
    </source>
</evidence>
<protein>
    <submittedName>
        <fullName evidence="2">Uncharacterized protein</fullName>
    </submittedName>
</protein>
<accession>A0A7Y9J0X4</accession>
<evidence type="ECO:0000313" key="2">
    <source>
        <dbReference type="EMBL" id="NYD22553.1"/>
    </source>
</evidence>
<comment type="caution">
    <text evidence="2">The sequence shown here is derived from an EMBL/GenBank/DDBJ whole genome shotgun (WGS) entry which is preliminary data.</text>
</comment>
<sequence length="91" mass="9376">MPNATPTGHRPGPAREQAAVPGSSRSVTNDPRSTTRVLPRPLDPGAPRGHRTVPSGTLGPVTDEAAPPTVTGDPRGGASTAPRRSPERNRS</sequence>
<proteinExistence type="predicted"/>
<feature type="region of interest" description="Disordered" evidence="1">
    <location>
        <begin position="1"/>
        <end position="91"/>
    </location>
</feature>
<keyword evidence="3" id="KW-1185">Reference proteome</keyword>
<name>A0A7Y9J0X4_9ACTN</name>
<reference evidence="2 3" key="1">
    <citation type="submission" date="2020-07" db="EMBL/GenBank/DDBJ databases">
        <title>Sequencing the genomes of 1000 actinobacteria strains.</title>
        <authorList>
            <person name="Klenk H.-P."/>
        </authorList>
    </citation>
    <scope>NUCLEOTIDE SEQUENCE [LARGE SCALE GENOMIC DNA]</scope>
    <source>
        <strain evidence="2 3">DSM 7487</strain>
    </source>
</reference>
<feature type="compositionally biased region" description="Polar residues" evidence="1">
    <location>
        <begin position="23"/>
        <end position="36"/>
    </location>
</feature>
<dbReference type="EMBL" id="JACCBB010000001">
    <property type="protein sequence ID" value="NYD22553.1"/>
    <property type="molecule type" value="Genomic_DNA"/>
</dbReference>